<dbReference type="NCBIfam" id="TIGR01488">
    <property type="entry name" value="HAD-SF-IB"/>
    <property type="match status" value="1"/>
</dbReference>
<sequence length="237" mass="26370">MAQRLKRRKRIAKKGVDDVSAQKGTVILSDFDGTISTTDLAEQVLERFAKNDWRMYLGMLERGEITLEECVQRQFSDISASEEEIIQFLEERASFRPNFSMLVNACEKAGVPITVVSAGIDFVIKHFLGKNGWGSIPLHAAKTRITGHSIEFAFPPKVNKEASNFKDDIVMSHQKKGKFVVYLGDGLSDFNAIGRADAPFAVEGRSLLKHCSAVGVRCRGFSDFREVVDALRAIGRL</sequence>
<proteinExistence type="predicted"/>
<dbReference type="Gene3D" id="3.40.50.1000">
    <property type="entry name" value="HAD superfamily/HAD-like"/>
    <property type="match status" value="1"/>
</dbReference>
<dbReference type="PANTHER" id="PTHR43344">
    <property type="entry name" value="PHOSPHOSERINE PHOSPHATASE"/>
    <property type="match status" value="1"/>
</dbReference>
<dbReference type="PANTHER" id="PTHR43344:SF21">
    <property type="entry name" value="POLYOL PHOSPHATE PHOSPHATASE PYP1"/>
    <property type="match status" value="1"/>
</dbReference>
<evidence type="ECO:0008006" key="2">
    <source>
        <dbReference type="Google" id="ProtNLM"/>
    </source>
</evidence>
<dbReference type="InterPro" id="IPR023214">
    <property type="entry name" value="HAD_sf"/>
</dbReference>
<dbReference type="InterPro" id="IPR036412">
    <property type="entry name" value="HAD-like_sf"/>
</dbReference>
<dbReference type="GO" id="GO:0036424">
    <property type="term" value="F:L-phosphoserine phosphatase activity"/>
    <property type="evidence" value="ECO:0007669"/>
    <property type="project" value="TreeGrafter"/>
</dbReference>
<dbReference type="AlphaFoldDB" id="A0A7C3J3F2"/>
<protein>
    <recommendedName>
        <fullName evidence="2">Phosphoserine phosphatase</fullName>
    </recommendedName>
</protein>
<dbReference type="EMBL" id="DSTX01000001">
    <property type="protein sequence ID" value="HFK19836.1"/>
    <property type="molecule type" value="Genomic_DNA"/>
</dbReference>
<dbReference type="SUPFAM" id="SSF56784">
    <property type="entry name" value="HAD-like"/>
    <property type="match status" value="1"/>
</dbReference>
<dbReference type="GO" id="GO:0006564">
    <property type="term" value="P:L-serine biosynthetic process"/>
    <property type="evidence" value="ECO:0007669"/>
    <property type="project" value="TreeGrafter"/>
</dbReference>
<dbReference type="Gene3D" id="3.90.1470.20">
    <property type="match status" value="1"/>
</dbReference>
<dbReference type="Pfam" id="PF12710">
    <property type="entry name" value="HAD"/>
    <property type="match status" value="1"/>
</dbReference>
<comment type="caution">
    <text evidence="1">The sequence shown here is derived from an EMBL/GenBank/DDBJ whole genome shotgun (WGS) entry which is preliminary data.</text>
</comment>
<dbReference type="GO" id="GO:0005737">
    <property type="term" value="C:cytoplasm"/>
    <property type="evidence" value="ECO:0007669"/>
    <property type="project" value="TreeGrafter"/>
</dbReference>
<reference evidence="1" key="1">
    <citation type="journal article" date="2020" name="mSystems">
        <title>Genome- and Community-Level Interaction Insights into Carbon Utilization and Element Cycling Functions of Hydrothermarchaeota in Hydrothermal Sediment.</title>
        <authorList>
            <person name="Zhou Z."/>
            <person name="Liu Y."/>
            <person name="Xu W."/>
            <person name="Pan J."/>
            <person name="Luo Z.H."/>
            <person name="Li M."/>
        </authorList>
    </citation>
    <scope>NUCLEOTIDE SEQUENCE [LARGE SCALE GENOMIC DNA]</scope>
    <source>
        <strain evidence="1">SpSt-468</strain>
    </source>
</reference>
<name>A0A7C3J3F2_9CREN</name>
<gene>
    <name evidence="1" type="ORF">ENS19_00985</name>
</gene>
<dbReference type="InterPro" id="IPR050582">
    <property type="entry name" value="HAD-like_SerB"/>
</dbReference>
<organism evidence="1">
    <name type="scientific">Candidatus Methanomethylicus mesodigestus</name>
    <dbReference type="NCBI Taxonomy" id="1867258"/>
    <lineage>
        <taxon>Archaea</taxon>
        <taxon>Thermoproteota</taxon>
        <taxon>Methanosuratincolia</taxon>
        <taxon>Candidatus Methanomethylicales</taxon>
        <taxon>Candidatus Methanomethylicaceae</taxon>
        <taxon>Candidatus Methanomethylicus</taxon>
    </lineage>
</organism>
<dbReference type="GO" id="GO:0000287">
    <property type="term" value="F:magnesium ion binding"/>
    <property type="evidence" value="ECO:0007669"/>
    <property type="project" value="TreeGrafter"/>
</dbReference>
<evidence type="ECO:0000313" key="1">
    <source>
        <dbReference type="EMBL" id="HFK19836.1"/>
    </source>
</evidence>
<accession>A0A7C3J3F2</accession>